<comment type="catalytic activity">
    <reaction evidence="1">
        <text>a (3R)-hydroxyacyl-[ACP] = a (2E)-enoyl-[ACP] + H2O</text>
        <dbReference type="Rhea" id="RHEA:13097"/>
        <dbReference type="Rhea" id="RHEA-COMP:9925"/>
        <dbReference type="Rhea" id="RHEA-COMP:9945"/>
        <dbReference type="ChEBI" id="CHEBI:15377"/>
        <dbReference type="ChEBI" id="CHEBI:78784"/>
        <dbReference type="ChEBI" id="CHEBI:78827"/>
        <dbReference type="EC" id="4.2.1.59"/>
    </reaction>
</comment>
<dbReference type="CDD" id="cd03447">
    <property type="entry name" value="FAS_MaoC"/>
    <property type="match status" value="1"/>
</dbReference>
<dbReference type="InterPro" id="IPR040883">
    <property type="entry name" value="FAS_meander"/>
</dbReference>
<evidence type="ECO:0000256" key="3">
    <source>
        <dbReference type="ARBA" id="ARBA00022679"/>
    </source>
</evidence>
<dbReference type="Gene3D" id="3.10.129.10">
    <property type="entry name" value="Hotdog Thioesterase"/>
    <property type="match status" value="2"/>
</dbReference>
<comment type="similarity">
    <text evidence="2 15">Belongs to the fungal fatty acid synthetase subunit beta family.</text>
</comment>
<dbReference type="GO" id="GO:0016297">
    <property type="term" value="F:fatty acyl-[ACP] hydrolase activity"/>
    <property type="evidence" value="ECO:0007669"/>
    <property type="project" value="UniProtKB-EC"/>
</dbReference>
<dbReference type="SUPFAM" id="SSF52151">
    <property type="entry name" value="FabD/lysophospholipase-like"/>
    <property type="match status" value="2"/>
</dbReference>
<dbReference type="Gene3D" id="3.30.70.3330">
    <property type="match status" value="1"/>
</dbReference>
<keyword evidence="7 15" id="KW-0520">NAD</keyword>
<keyword evidence="6 15" id="KW-0560">Oxidoreductase</keyword>
<reference evidence="18 19" key="1">
    <citation type="submission" date="2023-01" db="EMBL/GenBank/DDBJ databases">
        <title>Analysis of 21 Apiospora genomes using comparative genomics revels a genus with tremendous synthesis potential of carbohydrate active enzymes and secondary metabolites.</title>
        <authorList>
            <person name="Sorensen T."/>
        </authorList>
    </citation>
    <scope>NUCLEOTIDE SEQUENCE [LARGE SCALE GENOMIC DNA]</scope>
    <source>
        <strain evidence="18 19">CBS 117206</strain>
    </source>
</reference>
<dbReference type="Pfam" id="PF01575">
    <property type="entry name" value="MaoC_dehydratas"/>
    <property type="match status" value="1"/>
</dbReference>
<evidence type="ECO:0000256" key="16">
    <source>
        <dbReference type="PIRSR" id="PIRSR005562-1"/>
    </source>
</evidence>
<dbReference type="Pfam" id="PF08354">
    <property type="entry name" value="Fas1-AflB-like_hel"/>
    <property type="match status" value="1"/>
</dbReference>
<keyword evidence="19" id="KW-1185">Reference proteome</keyword>
<gene>
    <name evidence="18" type="ORF">PG999_001905</name>
</gene>
<dbReference type="EMBL" id="JAQQWP010000002">
    <property type="protein sequence ID" value="KAK8129525.1"/>
    <property type="molecule type" value="Genomic_DNA"/>
</dbReference>
<dbReference type="Gene3D" id="1.20.1050.120">
    <property type="match status" value="1"/>
</dbReference>
<proteinExistence type="inferred from homology"/>
<dbReference type="InterPro" id="IPR001227">
    <property type="entry name" value="Ac_transferase_dom_sf"/>
</dbReference>
<evidence type="ECO:0000313" key="19">
    <source>
        <dbReference type="Proteomes" id="UP001392437"/>
    </source>
</evidence>
<dbReference type="GO" id="GO:0004313">
    <property type="term" value="F:[acyl-carrier-protein] S-acetyltransferase activity"/>
    <property type="evidence" value="ECO:0007669"/>
    <property type="project" value="UniProtKB-EC"/>
</dbReference>
<dbReference type="Gene3D" id="3.40.366.10">
    <property type="entry name" value="Malonyl-Coenzyme A Acyl Carrier Protein, domain 2"/>
    <property type="match status" value="3"/>
</dbReference>
<dbReference type="Pfam" id="PF16073">
    <property type="entry name" value="SAT"/>
    <property type="match status" value="1"/>
</dbReference>
<feature type="domain" description="Malonyl-CoA:ACP transacylase (MAT)" evidence="17">
    <location>
        <begin position="1698"/>
        <end position="1972"/>
    </location>
</feature>
<dbReference type="Proteomes" id="UP001392437">
    <property type="component" value="Unassembled WGS sequence"/>
</dbReference>
<dbReference type="Gene3D" id="6.20.240.10">
    <property type="match status" value="1"/>
</dbReference>
<evidence type="ECO:0000256" key="5">
    <source>
        <dbReference type="ARBA" id="ARBA00022857"/>
    </source>
</evidence>
<dbReference type="Gene3D" id="6.10.60.10">
    <property type="match status" value="1"/>
</dbReference>
<dbReference type="InterPro" id="IPR013785">
    <property type="entry name" value="Aldolase_TIM"/>
</dbReference>
<comment type="catalytic activity">
    <reaction evidence="14">
        <text>holo-[ACP] + acetyl-CoA = acetyl-[ACP] + CoA</text>
        <dbReference type="Rhea" id="RHEA:41788"/>
        <dbReference type="Rhea" id="RHEA-COMP:9621"/>
        <dbReference type="Rhea" id="RHEA-COMP:9685"/>
        <dbReference type="ChEBI" id="CHEBI:57287"/>
        <dbReference type="ChEBI" id="CHEBI:57288"/>
        <dbReference type="ChEBI" id="CHEBI:64479"/>
        <dbReference type="ChEBI" id="CHEBI:78446"/>
        <dbReference type="EC" id="2.3.1.38"/>
    </reaction>
</comment>
<dbReference type="PIRSF" id="PIRSF005562">
    <property type="entry name" value="FAS_yeast_beta"/>
    <property type="match status" value="1"/>
</dbReference>
<keyword evidence="4 15" id="KW-0378">Hydrolase</keyword>
<dbReference type="Pfam" id="PF00698">
    <property type="entry name" value="Acyl_transf_1"/>
    <property type="match status" value="1"/>
</dbReference>
<dbReference type="InterPro" id="IPR029069">
    <property type="entry name" value="HotDog_dom_sf"/>
</dbReference>
<dbReference type="GO" id="GO:0004314">
    <property type="term" value="F:[acyl-carrier-protein] S-malonyltransferase activity"/>
    <property type="evidence" value="ECO:0007669"/>
    <property type="project" value="UniProtKB-EC"/>
</dbReference>
<evidence type="ECO:0000256" key="10">
    <source>
        <dbReference type="ARBA" id="ARBA00048237"/>
    </source>
</evidence>
<dbReference type="PANTHER" id="PTHR10982">
    <property type="entry name" value="MALONYL COA-ACYL CARRIER PROTEIN TRANSACYLASE"/>
    <property type="match status" value="1"/>
</dbReference>
<evidence type="ECO:0000256" key="12">
    <source>
        <dbReference type="ARBA" id="ARBA00048536"/>
    </source>
</evidence>
<name>A0AAW0R6V4_9PEZI</name>
<keyword evidence="5 15" id="KW-0521">NADP</keyword>
<evidence type="ECO:0000259" key="17">
    <source>
        <dbReference type="SMART" id="SM00827"/>
    </source>
</evidence>
<evidence type="ECO:0000256" key="15">
    <source>
        <dbReference type="PIRNR" id="PIRNR005562"/>
    </source>
</evidence>
<dbReference type="InterPro" id="IPR050830">
    <property type="entry name" value="Fungal_FAS"/>
</dbReference>
<evidence type="ECO:0000313" key="18">
    <source>
        <dbReference type="EMBL" id="KAK8129525.1"/>
    </source>
</evidence>
<dbReference type="PANTHER" id="PTHR10982:SF21">
    <property type="entry name" value="FATTY ACID SYNTHASE SUBUNIT BETA"/>
    <property type="match status" value="1"/>
</dbReference>
<dbReference type="SUPFAM" id="SSF54637">
    <property type="entry name" value="Thioesterase/thiol ester dehydrase-isomerase"/>
    <property type="match status" value="1"/>
</dbReference>
<dbReference type="SMART" id="SM00827">
    <property type="entry name" value="PKS_AT"/>
    <property type="match status" value="1"/>
</dbReference>
<dbReference type="GO" id="GO:0006633">
    <property type="term" value="P:fatty acid biosynthetic process"/>
    <property type="evidence" value="ECO:0007669"/>
    <property type="project" value="InterPro"/>
</dbReference>
<dbReference type="InterPro" id="IPR013565">
    <property type="entry name" value="Fas1/AflB-like_central"/>
</dbReference>
<feature type="active site" description="For malonyltransferase activity" evidence="16">
    <location>
        <position position="1842"/>
    </location>
</feature>
<protein>
    <submittedName>
        <fullName evidence="18">Fatty acid synthase subunit beta</fullName>
    </submittedName>
</protein>
<dbReference type="InterPro" id="IPR016452">
    <property type="entry name" value="Fas1/AflB-like"/>
</dbReference>
<comment type="catalytic activity">
    <reaction evidence="10">
        <text>acetyl-CoA + n malonyl-CoA + 2n NADPH + 4n H(+) = a long-chain-acyl-CoA + n CoA + n CO2 + 2n NADP(+).</text>
        <dbReference type="EC" id="2.3.1.86"/>
    </reaction>
</comment>
<dbReference type="InterPro" id="IPR014043">
    <property type="entry name" value="Acyl_transferase_dom"/>
</dbReference>
<dbReference type="Pfam" id="PF17951">
    <property type="entry name" value="FAS_meander"/>
    <property type="match status" value="1"/>
</dbReference>
<dbReference type="GO" id="GO:0019171">
    <property type="term" value="F:(3R)-hydroxyacyl-[acyl-carrier-protein] dehydratase activity"/>
    <property type="evidence" value="ECO:0007669"/>
    <property type="project" value="UniProtKB-EC"/>
</dbReference>
<dbReference type="SUPFAM" id="SSF51412">
    <property type="entry name" value="Inosine monophosphate dehydrogenase (IMPDH)"/>
    <property type="match status" value="1"/>
</dbReference>
<evidence type="ECO:0000256" key="4">
    <source>
        <dbReference type="ARBA" id="ARBA00022801"/>
    </source>
</evidence>
<sequence>MASSDENTSSFDEVYRSPGMIGTPGLFTPQTPGNLTTFSIRYQSIHVEFRLRSSDVTQLSEYRRAYLASLEHAGDDHSDGGKVQPASSASLAFGFMEYLLANIAPLGIITRLFQTVRSDILQEQEIHCFLAGLGDSTTARKSILRTYMALVAKLAIPLPSVPSALLNRARKENASQFLIAFGGQSSQNPNSVEDLAELYSLYKPLLAPLVASLSGVLLSLTRHRDTKAFYLGREIDLLAWLEDPAKQPSKSFIAGAAVSFPIIGVEGLLHYYVLGQVLGKSPGELGQSLAGVTGHSQGIVLAAAVAKAHDWESFFVEAKWAIELLFWIGYESQMAAPQSSLNPAMINDCVEGGEGAPSHMLLVRGMFKGTLEDVIAQGNQHLPEEERLYLSLINNPTDHVVAGPPRSLRGLVLRIREIRAKDGLDQSRIPYSKRKPVISLAFLPICAPFHTPYLQGAAGKIASRIAGSWPDAAKVSSLRVPVFDTEKGLDLRAAHEPEEDLAQLLINAVTTRVVDWPNALQVGNETKYSHIISLGLGRFAGMVQQNVDGRGVRVIDGTKLDTADITVMGGKTEIFAPRSTGLISTSASVKSWEEHFKPRCVWSTEDDHYRLETRLSQVLKAPPIIVPGMTPTTVPWDFVASVTQAGYHIELAGGGYWNPTAMAAAIEKVASSIPAGRSITCNLIYVDPVAIGFQIPLIRQLISQGVPIRGLTIGAGVPSPEVAAQYIETLGIEHISFKPGSIGAIRDVIQIAKSHPMFPVILQWTGGRGGGHHSYEDFHQPLLEMYSEIRRCPNLYLVAGSGFGDGAGIFPYLTGAWSLRFGRPAMPCDGVLMGSRMMVATDAHTCPGVKSLLVKAPGVDDAEWEKSYDLSTADEAGGVLTVTSEMGQPIHKIATRGVRLWKELDDTIFSLPKSERRAALLKRKPEIIRRLNADFSKPWFGEDATGKTVDVEDMTYAEVLARIVKLMYVSHQRRWVDRSYRALFADFATRALERQDSHFGFDPSLLDEPEILVAELARVCPEIAEQLLHPEDVRFFVQSCKRRDRKPINFVVALDEDFEHWFKKDSLWQSEDLDAVFGQDPERVCILQSPVAVRYSTRDDQSSKEILDEIHNDLVTLLHDGLKEPSAINAPAPPATLMPPIVFTSDKIAVDETEEGIVVRPVLGRDLPSQDEWMAPMPAQLFVALVQQETLFETASKRSRPNPFRRIFGARHGYSLVISRGSDQAYLRYDTTEEAVVSVKAMNSSSGWLLQVDFTHSGSVPRGPVTLALQWEFNEHNTQLIDSTPDRQRRIQDFYAHLWLGSNGPRTGVLADHFLGDEFKLTQELQHALGSAIAHAFPDGSGVGSQSKTLPLETGVIAAWDVLMSPLLISDLEGDILRLVHQSIGIEYVSGAAPMCVGDSLTTESSIRSVTIQPSGKSIAVEAKLLRGGIHMATVTSEFFIKGKFTDYQKTFSHKQEPAMELKVDTKIDEAVLRDRSWLHLDDPSMPLIGKTLVFQIHTHSRWVDQNTKSSSLQIRGTVEHLLWNGRKVTLGSITFDAPTSLGNPVMDFLERNGKSIDGKVPLKSPGWAAESEVAVVAPSHTQLYAEVSGDCNPIHASPIFAELAELPGPIMHGMYTAAVARQVLEIVVVPGEPHRLRRFDASFVGMVQPGDRLVVGLAHVAMNSGRMVFEVVARQKESGEEVLRGEAEVEQPATAYLFTGQGSQSAGMGMALYEESPVARAIFDEMDGYIKDTYGWSILQVIRENPKQLTVHFRGRQGQRVLQNYLDMKSEAIQDDGTRLAMPIIPGLSRDSTSHTFADSRGLLQSTLFAQPAIILVERATFAHMQAQGLIQEGAVFAGHSLGEYGALSSMADFVSIKDVLSITIYRGLTMQLAIPRNADGHTGYSMAAANPGRVGKHFDDSALRHIVRHIHQESGELLEIVNFNVEGDQYVCAGHVRNLYYLTEILDAAAAEKIKPASIQEFLNSPQPNETGLGKAIAMSIEHSTTLPLGVELRRGKATIPLVGIDVPFHSSRLQPGVPAWRDFLRSRIKVEGIRPERLVDRFIPNVVGKPFSLSNAFVKEVAEITQSPALQRLVV</sequence>
<dbReference type="InterPro" id="IPR016035">
    <property type="entry name" value="Acyl_Trfase/lysoPLipase"/>
</dbReference>
<keyword evidence="3 15" id="KW-0808">Transferase</keyword>
<keyword evidence="8" id="KW-0456">Lyase</keyword>
<feature type="active site" description="For acetyltransferase activity" evidence="16">
    <location>
        <position position="296"/>
    </location>
</feature>
<dbReference type="InterPro" id="IPR039569">
    <property type="entry name" value="FAS1-like_DH_region"/>
</dbReference>
<dbReference type="PRINTS" id="PR01483">
    <property type="entry name" value="FASYNTHASE"/>
</dbReference>
<comment type="catalytic activity">
    <reaction evidence="11">
        <text>holo-[ACP] + malonyl-CoA = malonyl-[ACP] + CoA</text>
        <dbReference type="Rhea" id="RHEA:41792"/>
        <dbReference type="Rhea" id="RHEA-COMP:9623"/>
        <dbReference type="Rhea" id="RHEA-COMP:9685"/>
        <dbReference type="ChEBI" id="CHEBI:57287"/>
        <dbReference type="ChEBI" id="CHEBI:57384"/>
        <dbReference type="ChEBI" id="CHEBI:64479"/>
        <dbReference type="ChEBI" id="CHEBI:78449"/>
        <dbReference type="EC" id="2.3.1.39"/>
    </reaction>
</comment>
<evidence type="ECO:0000256" key="13">
    <source>
        <dbReference type="ARBA" id="ARBA00048572"/>
    </source>
</evidence>
<dbReference type="FunFam" id="3.40.366.10:FF:000006">
    <property type="entry name" value="Fatty acid synthase beta subunit dehydratase"/>
    <property type="match status" value="1"/>
</dbReference>
<dbReference type="GO" id="GO:0004321">
    <property type="term" value="F:fatty-acyl-CoA synthase activity"/>
    <property type="evidence" value="ECO:0007669"/>
    <property type="project" value="UniProtKB-EC"/>
</dbReference>
<dbReference type="InterPro" id="IPR003965">
    <property type="entry name" value="Fatty_acid_synthase"/>
</dbReference>
<dbReference type="Gene3D" id="1.20.930.70">
    <property type="match status" value="1"/>
</dbReference>
<dbReference type="GO" id="GO:0004312">
    <property type="term" value="F:fatty acid synthase activity"/>
    <property type="evidence" value="ECO:0007669"/>
    <property type="project" value="InterPro"/>
</dbReference>
<dbReference type="GO" id="GO:0005835">
    <property type="term" value="C:fatty acid synthase complex"/>
    <property type="evidence" value="ECO:0007669"/>
    <property type="project" value="UniProtKB-UniRule"/>
</dbReference>
<evidence type="ECO:0000256" key="2">
    <source>
        <dbReference type="ARBA" id="ARBA00010009"/>
    </source>
</evidence>
<dbReference type="InterPro" id="IPR032088">
    <property type="entry name" value="SAT"/>
</dbReference>
<comment type="catalytic activity">
    <reaction evidence="12">
        <text>(9Z)-octadecenoyl-[ACP] + H2O = (9Z)-octadecenoate + holo-[ACP] + H(+)</text>
        <dbReference type="Rhea" id="RHEA:15057"/>
        <dbReference type="Rhea" id="RHEA-COMP:9685"/>
        <dbReference type="Rhea" id="RHEA-COMP:9924"/>
        <dbReference type="ChEBI" id="CHEBI:15377"/>
        <dbReference type="ChEBI" id="CHEBI:15378"/>
        <dbReference type="ChEBI" id="CHEBI:30823"/>
        <dbReference type="ChEBI" id="CHEBI:64479"/>
        <dbReference type="ChEBI" id="CHEBI:78783"/>
        <dbReference type="EC" id="3.1.2.14"/>
    </reaction>
</comment>
<evidence type="ECO:0000256" key="11">
    <source>
        <dbReference type="ARBA" id="ARBA00048462"/>
    </source>
</evidence>
<comment type="caution">
    <text evidence="18">The sequence shown here is derived from an EMBL/GenBank/DDBJ whole genome shotgun (WGS) entry which is preliminary data.</text>
</comment>
<dbReference type="FunFam" id="3.20.20.70:FF:000078">
    <property type="entry name" value="Fatty acid synthase beta subunit dehydratase"/>
    <property type="match status" value="1"/>
</dbReference>
<evidence type="ECO:0000256" key="9">
    <source>
        <dbReference type="ARBA" id="ARBA00023268"/>
    </source>
</evidence>
<evidence type="ECO:0000256" key="7">
    <source>
        <dbReference type="ARBA" id="ARBA00023027"/>
    </source>
</evidence>
<comment type="catalytic activity">
    <reaction evidence="13">
        <text>a 2,3-saturated acyl-[ACP] + NAD(+) = a (2E)-enoyl-[ACP] + NADH + H(+)</text>
        <dbReference type="Rhea" id="RHEA:10240"/>
        <dbReference type="Rhea" id="RHEA-COMP:9925"/>
        <dbReference type="Rhea" id="RHEA-COMP:9926"/>
        <dbReference type="ChEBI" id="CHEBI:15378"/>
        <dbReference type="ChEBI" id="CHEBI:57540"/>
        <dbReference type="ChEBI" id="CHEBI:57945"/>
        <dbReference type="ChEBI" id="CHEBI:78784"/>
        <dbReference type="ChEBI" id="CHEBI:78785"/>
        <dbReference type="EC" id="1.3.1.9"/>
    </reaction>
</comment>
<dbReference type="Gene3D" id="3.20.20.70">
    <property type="entry name" value="Aldolase class I"/>
    <property type="match status" value="1"/>
</dbReference>
<dbReference type="GO" id="GO:0004318">
    <property type="term" value="F:enoyl-[acyl-carrier-protein] reductase (NADH) activity"/>
    <property type="evidence" value="ECO:0007669"/>
    <property type="project" value="UniProtKB-UniRule"/>
</dbReference>
<organism evidence="18 19">
    <name type="scientific">Apiospora kogelbergensis</name>
    <dbReference type="NCBI Taxonomy" id="1337665"/>
    <lineage>
        <taxon>Eukaryota</taxon>
        <taxon>Fungi</taxon>
        <taxon>Dikarya</taxon>
        <taxon>Ascomycota</taxon>
        <taxon>Pezizomycotina</taxon>
        <taxon>Sordariomycetes</taxon>
        <taxon>Xylariomycetidae</taxon>
        <taxon>Amphisphaeriales</taxon>
        <taxon>Apiosporaceae</taxon>
        <taxon>Apiospora</taxon>
    </lineage>
</organism>
<dbReference type="InterPro" id="IPR002539">
    <property type="entry name" value="MaoC-like_dom"/>
</dbReference>
<accession>A0AAW0R6V4</accession>
<evidence type="ECO:0000256" key="14">
    <source>
        <dbReference type="ARBA" id="ARBA00048835"/>
    </source>
</evidence>
<dbReference type="Pfam" id="PF13452">
    <property type="entry name" value="FAS1_DH_region"/>
    <property type="match status" value="1"/>
</dbReference>
<dbReference type="Pfam" id="PF22235">
    <property type="entry name" value="FAS1_thioest_ins"/>
    <property type="match status" value="1"/>
</dbReference>
<evidence type="ECO:0000256" key="8">
    <source>
        <dbReference type="ARBA" id="ARBA00023239"/>
    </source>
</evidence>
<evidence type="ECO:0000256" key="6">
    <source>
        <dbReference type="ARBA" id="ARBA00023002"/>
    </source>
</evidence>
<keyword evidence="9" id="KW-0511">Multifunctional enzyme</keyword>
<evidence type="ECO:0000256" key="1">
    <source>
        <dbReference type="ARBA" id="ARBA00001055"/>
    </source>
</evidence>